<proteinExistence type="predicted"/>
<keyword evidence="1" id="KW-0732">Signal</keyword>
<dbReference type="AlphaFoldDB" id="A0AAN8PNZ5"/>
<feature type="chain" id="PRO_5043005716" evidence="1">
    <location>
        <begin position="24"/>
        <end position="78"/>
    </location>
</feature>
<dbReference type="EMBL" id="JAZGQO010000011">
    <property type="protein sequence ID" value="KAK6173250.1"/>
    <property type="molecule type" value="Genomic_DNA"/>
</dbReference>
<gene>
    <name evidence="2" type="ORF">SNE40_016735</name>
</gene>
<sequence>MVARLILLLLLVTVAIDVGSCYGDDHLLERRGRCVSSFCKKNGPPCCGRRYCHCFGGRRTCKTGVCKARRVRRQFILP</sequence>
<protein>
    <submittedName>
        <fullName evidence="2">Uncharacterized protein</fullName>
    </submittedName>
</protein>
<reference evidence="2 3" key="1">
    <citation type="submission" date="2024-01" db="EMBL/GenBank/DDBJ databases">
        <title>The genome of the rayed Mediterranean limpet Patella caerulea (Linnaeus, 1758).</title>
        <authorList>
            <person name="Anh-Thu Weber A."/>
            <person name="Halstead-Nussloch G."/>
        </authorList>
    </citation>
    <scope>NUCLEOTIDE SEQUENCE [LARGE SCALE GENOMIC DNA]</scope>
    <source>
        <strain evidence="2">AATW-2023a</strain>
        <tissue evidence="2">Whole specimen</tissue>
    </source>
</reference>
<evidence type="ECO:0000313" key="3">
    <source>
        <dbReference type="Proteomes" id="UP001347796"/>
    </source>
</evidence>
<evidence type="ECO:0000256" key="1">
    <source>
        <dbReference type="SAM" id="SignalP"/>
    </source>
</evidence>
<dbReference type="Proteomes" id="UP001347796">
    <property type="component" value="Unassembled WGS sequence"/>
</dbReference>
<comment type="caution">
    <text evidence="2">The sequence shown here is derived from an EMBL/GenBank/DDBJ whole genome shotgun (WGS) entry which is preliminary data.</text>
</comment>
<keyword evidence="3" id="KW-1185">Reference proteome</keyword>
<organism evidence="2 3">
    <name type="scientific">Patella caerulea</name>
    <name type="common">Rayed Mediterranean limpet</name>
    <dbReference type="NCBI Taxonomy" id="87958"/>
    <lineage>
        <taxon>Eukaryota</taxon>
        <taxon>Metazoa</taxon>
        <taxon>Spiralia</taxon>
        <taxon>Lophotrochozoa</taxon>
        <taxon>Mollusca</taxon>
        <taxon>Gastropoda</taxon>
        <taxon>Patellogastropoda</taxon>
        <taxon>Patelloidea</taxon>
        <taxon>Patellidae</taxon>
        <taxon>Patella</taxon>
    </lineage>
</organism>
<accession>A0AAN8PNZ5</accession>
<evidence type="ECO:0000313" key="2">
    <source>
        <dbReference type="EMBL" id="KAK6173250.1"/>
    </source>
</evidence>
<feature type="signal peptide" evidence="1">
    <location>
        <begin position="1"/>
        <end position="23"/>
    </location>
</feature>
<name>A0AAN8PNZ5_PATCE</name>